<evidence type="ECO:0000259" key="8">
    <source>
        <dbReference type="PROSITE" id="PS50928"/>
    </source>
</evidence>
<keyword evidence="10" id="KW-1185">Reference proteome</keyword>
<name>A0ABP7KFQ2_9MICO</name>
<dbReference type="PROSITE" id="PS50928">
    <property type="entry name" value="ABC_TM1"/>
    <property type="match status" value="1"/>
</dbReference>
<feature type="transmembrane region" description="Helical" evidence="7">
    <location>
        <begin position="224"/>
        <end position="246"/>
    </location>
</feature>
<keyword evidence="3" id="KW-1003">Cell membrane</keyword>
<feature type="transmembrane region" description="Helical" evidence="7">
    <location>
        <begin position="283"/>
        <end position="303"/>
    </location>
</feature>
<dbReference type="InterPro" id="IPR000515">
    <property type="entry name" value="MetI-like"/>
</dbReference>
<comment type="subcellular location">
    <subcellularLocation>
        <location evidence="1 7">Cell membrane</location>
        <topology evidence="1 7">Multi-pass membrane protein</topology>
    </subcellularLocation>
</comment>
<dbReference type="PANTHER" id="PTHR43744:SF12">
    <property type="entry name" value="ABC TRANSPORTER PERMEASE PROTEIN MG189-RELATED"/>
    <property type="match status" value="1"/>
</dbReference>
<evidence type="ECO:0000256" key="6">
    <source>
        <dbReference type="ARBA" id="ARBA00023136"/>
    </source>
</evidence>
<evidence type="ECO:0000256" key="5">
    <source>
        <dbReference type="ARBA" id="ARBA00022989"/>
    </source>
</evidence>
<keyword evidence="2 7" id="KW-0813">Transport</keyword>
<reference evidence="10" key="1">
    <citation type="journal article" date="2019" name="Int. J. Syst. Evol. Microbiol.">
        <title>The Global Catalogue of Microorganisms (GCM) 10K type strain sequencing project: providing services to taxonomists for standard genome sequencing and annotation.</title>
        <authorList>
            <consortium name="The Broad Institute Genomics Platform"/>
            <consortium name="The Broad Institute Genome Sequencing Center for Infectious Disease"/>
            <person name="Wu L."/>
            <person name="Ma J."/>
        </authorList>
    </citation>
    <scope>NUCLEOTIDE SEQUENCE [LARGE SCALE GENOMIC DNA]</scope>
    <source>
        <strain evidence="10">JCM 17021</strain>
    </source>
</reference>
<evidence type="ECO:0000313" key="10">
    <source>
        <dbReference type="Proteomes" id="UP001501803"/>
    </source>
</evidence>
<evidence type="ECO:0000256" key="7">
    <source>
        <dbReference type="RuleBase" id="RU363032"/>
    </source>
</evidence>
<dbReference type="PANTHER" id="PTHR43744">
    <property type="entry name" value="ABC TRANSPORTER PERMEASE PROTEIN MG189-RELATED-RELATED"/>
    <property type="match status" value="1"/>
</dbReference>
<gene>
    <name evidence="9" type="ORF">GCM10022381_18540</name>
</gene>
<dbReference type="CDD" id="cd06261">
    <property type="entry name" value="TM_PBP2"/>
    <property type="match status" value="1"/>
</dbReference>
<keyword evidence="5 7" id="KW-1133">Transmembrane helix</keyword>
<dbReference type="InterPro" id="IPR035906">
    <property type="entry name" value="MetI-like_sf"/>
</dbReference>
<dbReference type="EMBL" id="BAABCN010000003">
    <property type="protein sequence ID" value="GAA3876175.1"/>
    <property type="molecule type" value="Genomic_DNA"/>
</dbReference>
<dbReference type="RefSeq" id="WP_345065256.1">
    <property type="nucleotide sequence ID" value="NZ_BAABCN010000003.1"/>
</dbReference>
<sequence>MTPVETGVVDDAEQIVAAEADRTAAGAGKAQKGGKLRAPAKPGERISLTRKGLLHLILTVVGIAMVFPFLWMLLTSFKTLPQLLQDPLSFWPDPWTFSNYADAWNAAPFAQAYLNSIYITVLAVVGTLLTASMAGYAFARIKFRGSKIIFIIFLATQMIPKQVTLIPFYLIMSNLGWVDSHLSLIVPAMMVNPFAVFLMRQFVMSLPRELEEAALMDGAGRWRTFWSVVLPNLGPGIGALSIIVALDVFNSFLFPLVLLNNPDLFTVPLLLSSFRGQFGAVNYGLVMAASAVATIPMLVAFVIGQRKIIASMAASGLGGR</sequence>
<dbReference type="Pfam" id="PF00528">
    <property type="entry name" value="BPD_transp_1"/>
    <property type="match status" value="1"/>
</dbReference>
<evidence type="ECO:0000256" key="4">
    <source>
        <dbReference type="ARBA" id="ARBA00022692"/>
    </source>
</evidence>
<evidence type="ECO:0000313" key="9">
    <source>
        <dbReference type="EMBL" id="GAA3876175.1"/>
    </source>
</evidence>
<keyword evidence="4 7" id="KW-0812">Transmembrane</keyword>
<feature type="domain" description="ABC transmembrane type-1" evidence="8">
    <location>
        <begin position="113"/>
        <end position="304"/>
    </location>
</feature>
<evidence type="ECO:0000256" key="3">
    <source>
        <dbReference type="ARBA" id="ARBA00022475"/>
    </source>
</evidence>
<keyword evidence="6 7" id="KW-0472">Membrane</keyword>
<feature type="transmembrane region" description="Helical" evidence="7">
    <location>
        <begin position="184"/>
        <end position="203"/>
    </location>
</feature>
<accession>A0ABP7KFQ2</accession>
<comment type="similarity">
    <text evidence="7">Belongs to the binding-protein-dependent transport system permease family.</text>
</comment>
<feature type="transmembrane region" description="Helical" evidence="7">
    <location>
        <begin position="117"/>
        <end position="139"/>
    </location>
</feature>
<organism evidence="9 10">
    <name type="scientific">Leifsonia kafniensis</name>
    <dbReference type="NCBI Taxonomy" id="475957"/>
    <lineage>
        <taxon>Bacteria</taxon>
        <taxon>Bacillati</taxon>
        <taxon>Actinomycetota</taxon>
        <taxon>Actinomycetes</taxon>
        <taxon>Micrococcales</taxon>
        <taxon>Microbacteriaceae</taxon>
        <taxon>Leifsonia</taxon>
    </lineage>
</organism>
<feature type="transmembrane region" description="Helical" evidence="7">
    <location>
        <begin position="148"/>
        <end position="172"/>
    </location>
</feature>
<dbReference type="SUPFAM" id="SSF161098">
    <property type="entry name" value="MetI-like"/>
    <property type="match status" value="1"/>
</dbReference>
<dbReference type="Proteomes" id="UP001501803">
    <property type="component" value="Unassembled WGS sequence"/>
</dbReference>
<evidence type="ECO:0000256" key="2">
    <source>
        <dbReference type="ARBA" id="ARBA00022448"/>
    </source>
</evidence>
<feature type="transmembrane region" description="Helical" evidence="7">
    <location>
        <begin position="53"/>
        <end position="74"/>
    </location>
</feature>
<dbReference type="Gene3D" id="1.10.3720.10">
    <property type="entry name" value="MetI-like"/>
    <property type="match status" value="1"/>
</dbReference>
<protein>
    <submittedName>
        <fullName evidence="9">Carbohydrate ABC transporter permease</fullName>
    </submittedName>
</protein>
<proteinExistence type="inferred from homology"/>
<evidence type="ECO:0000256" key="1">
    <source>
        <dbReference type="ARBA" id="ARBA00004651"/>
    </source>
</evidence>
<comment type="caution">
    <text evidence="9">The sequence shown here is derived from an EMBL/GenBank/DDBJ whole genome shotgun (WGS) entry which is preliminary data.</text>
</comment>